<evidence type="ECO:0000259" key="11">
    <source>
        <dbReference type="PROSITE" id="PS51915"/>
    </source>
</evidence>
<evidence type="ECO:0000256" key="1">
    <source>
        <dbReference type="ARBA" id="ARBA00004123"/>
    </source>
</evidence>
<dbReference type="EMBL" id="AP028913">
    <property type="protein sequence ID" value="BES94415.1"/>
    <property type="molecule type" value="Genomic_DNA"/>
</dbReference>
<reference evidence="12 13" key="1">
    <citation type="submission" date="2023-09" db="EMBL/GenBank/DDBJ databases">
        <title>Nesidiocoris tenuis whole genome shotgun sequence.</title>
        <authorList>
            <person name="Shibata T."/>
            <person name="Shimoda M."/>
            <person name="Kobayashi T."/>
            <person name="Uehara T."/>
        </authorList>
    </citation>
    <scope>NUCLEOTIDE SEQUENCE [LARGE SCALE GENOMIC DNA]</scope>
    <source>
        <strain evidence="12 13">Japan</strain>
    </source>
</reference>
<feature type="domain" description="C2H2-type" evidence="10">
    <location>
        <begin position="505"/>
        <end position="532"/>
    </location>
</feature>
<feature type="domain" description="C2H2-type" evidence="10">
    <location>
        <begin position="421"/>
        <end position="448"/>
    </location>
</feature>
<gene>
    <name evidence="12" type="ORF">NTJ_07224</name>
</gene>
<comment type="subcellular location">
    <subcellularLocation>
        <location evidence="1">Nucleus</location>
    </subcellularLocation>
</comment>
<dbReference type="SMART" id="SM00355">
    <property type="entry name" value="ZnF_C2H2"/>
    <property type="match status" value="12"/>
</dbReference>
<feature type="domain" description="C2H2-type" evidence="10">
    <location>
        <begin position="647"/>
        <end position="674"/>
    </location>
</feature>
<dbReference type="SMART" id="SM00868">
    <property type="entry name" value="zf-AD"/>
    <property type="match status" value="1"/>
</dbReference>
<dbReference type="Pfam" id="PF13912">
    <property type="entry name" value="zf-C2H2_6"/>
    <property type="match status" value="1"/>
</dbReference>
<feature type="binding site" evidence="8">
    <location>
        <position position="65"/>
    </location>
    <ligand>
        <name>Zn(2+)</name>
        <dbReference type="ChEBI" id="CHEBI:29105"/>
    </ligand>
</feature>
<feature type="domain" description="C2H2-type" evidence="10">
    <location>
        <begin position="535"/>
        <end position="562"/>
    </location>
</feature>
<evidence type="ECO:0000256" key="8">
    <source>
        <dbReference type="PROSITE-ProRule" id="PRU01263"/>
    </source>
</evidence>
<evidence type="ECO:0000256" key="9">
    <source>
        <dbReference type="SAM" id="MobiDB-lite"/>
    </source>
</evidence>
<evidence type="ECO:0000256" key="7">
    <source>
        <dbReference type="PROSITE-ProRule" id="PRU00042"/>
    </source>
</evidence>
<dbReference type="PANTHER" id="PTHR24394">
    <property type="entry name" value="ZINC FINGER PROTEIN"/>
    <property type="match status" value="1"/>
</dbReference>
<dbReference type="Proteomes" id="UP001307889">
    <property type="component" value="Chromosome 5"/>
</dbReference>
<feature type="domain" description="C2H2-type" evidence="10">
    <location>
        <begin position="449"/>
        <end position="476"/>
    </location>
</feature>
<organism evidence="12 13">
    <name type="scientific">Nesidiocoris tenuis</name>
    <dbReference type="NCBI Taxonomy" id="355587"/>
    <lineage>
        <taxon>Eukaryota</taxon>
        <taxon>Metazoa</taxon>
        <taxon>Ecdysozoa</taxon>
        <taxon>Arthropoda</taxon>
        <taxon>Hexapoda</taxon>
        <taxon>Insecta</taxon>
        <taxon>Pterygota</taxon>
        <taxon>Neoptera</taxon>
        <taxon>Paraneoptera</taxon>
        <taxon>Hemiptera</taxon>
        <taxon>Heteroptera</taxon>
        <taxon>Panheteroptera</taxon>
        <taxon>Cimicomorpha</taxon>
        <taxon>Miridae</taxon>
        <taxon>Dicyphina</taxon>
        <taxon>Nesidiocoris</taxon>
    </lineage>
</organism>
<dbReference type="PROSITE" id="PS00028">
    <property type="entry name" value="ZINC_FINGER_C2H2_1"/>
    <property type="match status" value="12"/>
</dbReference>
<dbReference type="Pfam" id="PF00096">
    <property type="entry name" value="zf-C2H2"/>
    <property type="match status" value="7"/>
</dbReference>
<feature type="domain" description="C2H2-type" evidence="10">
    <location>
        <begin position="563"/>
        <end position="590"/>
    </location>
</feature>
<keyword evidence="3" id="KW-0677">Repeat</keyword>
<evidence type="ECO:0000256" key="2">
    <source>
        <dbReference type="ARBA" id="ARBA00022723"/>
    </source>
</evidence>
<evidence type="ECO:0000256" key="6">
    <source>
        <dbReference type="ARBA" id="ARBA00023242"/>
    </source>
</evidence>
<keyword evidence="5 8" id="KW-0862">Zinc</keyword>
<feature type="domain" description="C2H2-type" evidence="10">
    <location>
        <begin position="253"/>
        <end position="275"/>
    </location>
</feature>
<keyword evidence="4 7" id="KW-0863">Zinc-finger</keyword>
<dbReference type="SUPFAM" id="SSF57667">
    <property type="entry name" value="beta-beta-alpha zinc fingers"/>
    <property type="match status" value="7"/>
</dbReference>
<keyword evidence="6" id="KW-0539">Nucleus</keyword>
<protein>
    <submittedName>
        <fullName evidence="12">ZnF_C2H2</fullName>
    </submittedName>
</protein>
<dbReference type="PANTHER" id="PTHR24394:SF44">
    <property type="entry name" value="ZINC FINGER PROTEIN 271-LIKE"/>
    <property type="match status" value="1"/>
</dbReference>
<dbReference type="Gene3D" id="3.30.160.60">
    <property type="entry name" value="Classic Zinc Finger"/>
    <property type="match status" value="11"/>
</dbReference>
<name>A0ABN7AQD5_9HEMI</name>
<sequence>MAASVGVDPLAEFGILCRLCGAKTSVLLGLHIFDREGNLREICKKIKACLPIQVTNDDKLPKMVCEECVYKLDELYEFREKSVKTEYFLTSMLKGLMATPRVSSQQYAVQRPSVQIGNLMCGTAIHSSEIQLRPQVEVHLTDHSIQLESIITSLPLSDANMVKNESEFDSLKNTPNDNLGPRSVETDTNDSIVTSVDVDHSQDNCTITEHIVNKIRVADIRSLQSMGGAGLKADVEGDRHFIVTATHSDHPWFFCDICGKPFGDSNEFQAHCEIHWKKCNACGVTCANDDALILHLREAHNEATSLQQVQISVQEPVQDSTMVTVQQSGADSSNLLPEKELALISEQMQEEQTVDTQPKIDAMDRSLVPANEETSSPNPKSNTEKTSLASYPKSCVECNKSFRTNYKLAEHMRKHTGEKPYKCSTCEKTFRSKIGLAQHEARHTGQYDFTCNTCGKGFQCKSYLIVHQRVHSDLKPFPCETCGRDFKTKQSLLDHQNRHLGVKPYQCDVCGRGFITKGLCKSHQKIHSGTDNRQFPCSVCSKLFVSKSYLATHMRIHTGEKPFMCEVCGKGFVTRVDLRIHSTMHTGEKSFVCEMCGKAFARRDALRCHKRSHTGERPYVCDICGQGFTQFTPMAIHKRLHTGERPYTCDMCDKTFVSKSTMMSHKKKHAWFQKPPDQNPLAAPETTQSFTEVFVVSNDSPTFANDTCSAPQLQ</sequence>
<evidence type="ECO:0000313" key="12">
    <source>
        <dbReference type="EMBL" id="BES94415.1"/>
    </source>
</evidence>
<feature type="domain" description="C2H2-type" evidence="10">
    <location>
        <begin position="477"/>
        <end position="504"/>
    </location>
</feature>
<dbReference type="Pfam" id="PF07776">
    <property type="entry name" value="zf-AD"/>
    <property type="match status" value="1"/>
</dbReference>
<dbReference type="Gene3D" id="3.40.1800.20">
    <property type="match status" value="1"/>
</dbReference>
<dbReference type="PROSITE" id="PS50157">
    <property type="entry name" value="ZINC_FINGER_C2H2_2"/>
    <property type="match status" value="11"/>
</dbReference>
<evidence type="ECO:0000313" key="13">
    <source>
        <dbReference type="Proteomes" id="UP001307889"/>
    </source>
</evidence>
<proteinExistence type="predicted"/>
<evidence type="ECO:0000256" key="4">
    <source>
        <dbReference type="ARBA" id="ARBA00022771"/>
    </source>
</evidence>
<feature type="domain" description="ZAD" evidence="11">
    <location>
        <begin position="15"/>
        <end position="92"/>
    </location>
</feature>
<feature type="binding site" evidence="8">
    <location>
        <position position="68"/>
    </location>
    <ligand>
        <name>Zn(2+)</name>
        <dbReference type="ChEBI" id="CHEBI:29105"/>
    </ligand>
</feature>
<dbReference type="PROSITE" id="PS51915">
    <property type="entry name" value="ZAD"/>
    <property type="match status" value="1"/>
</dbReference>
<keyword evidence="2 8" id="KW-0479">Metal-binding</keyword>
<feature type="binding site" evidence="8">
    <location>
        <position position="20"/>
    </location>
    <ligand>
        <name>Zn(2+)</name>
        <dbReference type="ChEBI" id="CHEBI:29105"/>
    </ligand>
</feature>
<feature type="region of interest" description="Disordered" evidence="9">
    <location>
        <begin position="167"/>
        <end position="187"/>
    </location>
</feature>
<feature type="domain" description="C2H2-type" evidence="10">
    <location>
        <begin position="393"/>
        <end position="420"/>
    </location>
</feature>
<dbReference type="InterPro" id="IPR012934">
    <property type="entry name" value="Znf_AD"/>
</dbReference>
<feature type="binding site" evidence="8">
    <location>
        <position position="17"/>
    </location>
    <ligand>
        <name>Zn(2+)</name>
        <dbReference type="ChEBI" id="CHEBI:29105"/>
    </ligand>
</feature>
<dbReference type="SUPFAM" id="SSF57716">
    <property type="entry name" value="Glucocorticoid receptor-like (DNA-binding domain)"/>
    <property type="match status" value="1"/>
</dbReference>
<evidence type="ECO:0000256" key="5">
    <source>
        <dbReference type="ARBA" id="ARBA00022833"/>
    </source>
</evidence>
<feature type="domain" description="C2H2-type" evidence="10">
    <location>
        <begin position="591"/>
        <end position="618"/>
    </location>
</feature>
<accession>A0ABN7AQD5</accession>
<dbReference type="InterPro" id="IPR036236">
    <property type="entry name" value="Znf_C2H2_sf"/>
</dbReference>
<feature type="domain" description="C2H2-type" evidence="10">
    <location>
        <begin position="619"/>
        <end position="646"/>
    </location>
</feature>
<evidence type="ECO:0000256" key="3">
    <source>
        <dbReference type="ARBA" id="ARBA00022737"/>
    </source>
</evidence>
<keyword evidence="13" id="KW-1185">Reference proteome</keyword>
<dbReference type="InterPro" id="IPR013087">
    <property type="entry name" value="Znf_C2H2_type"/>
</dbReference>
<evidence type="ECO:0000259" key="10">
    <source>
        <dbReference type="PROSITE" id="PS50157"/>
    </source>
</evidence>